<dbReference type="EMBL" id="VUOA01000017">
    <property type="protein sequence ID" value="KAA2237839.1"/>
    <property type="molecule type" value="Genomic_DNA"/>
</dbReference>
<evidence type="ECO:0008006" key="3">
    <source>
        <dbReference type="Google" id="ProtNLM"/>
    </source>
</evidence>
<accession>A0A5B2VHM2</accession>
<dbReference type="Proteomes" id="UP000323142">
    <property type="component" value="Unassembled WGS sequence"/>
</dbReference>
<sequence length="180" mass="19117">MSSLESVLRTSRRLGLVALAGLGLAGCFQPLYGPTASGAPLQTVLAAIDVEPVTVPVAQQRLSHYMRSELVFDLDGSGEPQPKRYKLAVSVTTSLQSPIVDTTFGRANASTLLGEATYTLTAISGGASVTTGKVVGSASYERSPQRFAVVRVQRDAEIRLAKLLSEQIRNQLALTLRAKT</sequence>
<protein>
    <recommendedName>
        <fullName evidence="3">LPS-assembly lipoprotein</fullName>
    </recommendedName>
</protein>
<dbReference type="RefSeq" id="WP_149816450.1">
    <property type="nucleotide sequence ID" value="NZ_VUOA01000017.1"/>
</dbReference>
<reference evidence="1 2" key="2">
    <citation type="submission" date="2019-09" db="EMBL/GenBank/DDBJ databases">
        <authorList>
            <person name="Jin C."/>
        </authorList>
    </citation>
    <scope>NUCLEOTIDE SEQUENCE [LARGE SCALE GENOMIC DNA]</scope>
    <source>
        <strain evidence="1 2">BN140002</strain>
    </source>
</reference>
<keyword evidence="2" id="KW-1185">Reference proteome</keyword>
<gene>
    <name evidence="1" type="ORF">F0L46_07525</name>
</gene>
<dbReference type="OrthoDB" id="7678210at2"/>
<proteinExistence type="predicted"/>
<comment type="caution">
    <text evidence="1">The sequence shown here is derived from an EMBL/GenBank/DDBJ whole genome shotgun (WGS) entry which is preliminary data.</text>
</comment>
<evidence type="ECO:0000313" key="1">
    <source>
        <dbReference type="EMBL" id="KAA2237839.1"/>
    </source>
</evidence>
<organism evidence="1 2">
    <name type="scientific">Salinarimonas soli</name>
    <dbReference type="NCBI Taxonomy" id="1638099"/>
    <lineage>
        <taxon>Bacteria</taxon>
        <taxon>Pseudomonadati</taxon>
        <taxon>Pseudomonadota</taxon>
        <taxon>Alphaproteobacteria</taxon>
        <taxon>Hyphomicrobiales</taxon>
        <taxon>Salinarimonadaceae</taxon>
        <taxon>Salinarimonas</taxon>
    </lineage>
</organism>
<dbReference type="Gene3D" id="3.30.160.150">
    <property type="entry name" value="Lipoprotein like domain"/>
    <property type="match status" value="1"/>
</dbReference>
<evidence type="ECO:0000313" key="2">
    <source>
        <dbReference type="Proteomes" id="UP000323142"/>
    </source>
</evidence>
<name>A0A5B2VHM2_9HYPH</name>
<dbReference type="AlphaFoldDB" id="A0A5B2VHM2"/>
<reference evidence="1 2" key="1">
    <citation type="submission" date="2019-09" db="EMBL/GenBank/DDBJ databases">
        <title>Salinarimonas rosea gen. nov., sp. nov., a new member of the a-2 subgroup of the Proteobacteria.</title>
        <authorList>
            <person name="Liu J."/>
        </authorList>
    </citation>
    <scope>NUCLEOTIDE SEQUENCE [LARGE SCALE GENOMIC DNA]</scope>
    <source>
        <strain evidence="1 2">BN140002</strain>
    </source>
</reference>